<dbReference type="eggNOG" id="COG0209">
    <property type="taxonomic scope" value="Bacteria"/>
</dbReference>
<comment type="cofactor">
    <cofactor evidence="1 13">
        <name>adenosylcob(III)alamin</name>
        <dbReference type="ChEBI" id="CHEBI:18408"/>
    </cofactor>
</comment>
<evidence type="ECO:0000259" key="14">
    <source>
        <dbReference type="Pfam" id="PF00317"/>
    </source>
</evidence>
<organism evidence="17 18">
    <name type="scientific">Dictyoglomus turgidum (strain DSM 6724 / Z-1310)</name>
    <dbReference type="NCBI Taxonomy" id="515635"/>
    <lineage>
        <taxon>Bacteria</taxon>
        <taxon>Pseudomonadati</taxon>
        <taxon>Dictyoglomota</taxon>
        <taxon>Dictyoglomia</taxon>
        <taxon>Dictyoglomales</taxon>
        <taxon>Dictyoglomaceae</taxon>
        <taxon>Dictyoglomus</taxon>
    </lineage>
</organism>
<gene>
    <name evidence="17" type="ordered locus">Dtur_1383</name>
</gene>
<dbReference type="FunFam" id="3.20.70.20:FF:000018">
    <property type="entry name" value="Vitamin B12-dependent ribonucleotide reductase"/>
    <property type="match status" value="1"/>
</dbReference>
<feature type="domain" description="TSCPD" evidence="16">
    <location>
        <begin position="587"/>
        <end position="692"/>
    </location>
</feature>
<dbReference type="SUPFAM" id="SSF48168">
    <property type="entry name" value="R1 subunit of ribonucleotide reductase, N-terminal domain"/>
    <property type="match status" value="1"/>
</dbReference>
<feature type="domain" description="Ribonucleotide reductase large subunit N-terminal" evidence="14">
    <location>
        <begin position="5"/>
        <end position="86"/>
    </location>
</feature>
<dbReference type="PANTHER" id="PTHR43371:SF1">
    <property type="entry name" value="RIBONUCLEOSIDE-DIPHOSPHATE REDUCTASE"/>
    <property type="match status" value="1"/>
</dbReference>
<dbReference type="EnsemblBacteria" id="ACK42657">
    <property type="protein sequence ID" value="ACK42657"/>
    <property type="gene ID" value="Dtur_1383"/>
</dbReference>
<keyword evidence="5 13" id="KW-0547">Nucleotide-binding</keyword>
<evidence type="ECO:0000259" key="15">
    <source>
        <dbReference type="Pfam" id="PF02867"/>
    </source>
</evidence>
<dbReference type="NCBIfam" id="NF006417">
    <property type="entry name" value="PRK08665.1"/>
    <property type="match status" value="1"/>
</dbReference>
<dbReference type="InterPro" id="IPR013344">
    <property type="entry name" value="RNR_NrdJ/NrdZ"/>
</dbReference>
<dbReference type="GO" id="GO:0031419">
    <property type="term" value="F:cobalamin binding"/>
    <property type="evidence" value="ECO:0007669"/>
    <property type="project" value="UniProtKB-KW"/>
</dbReference>
<reference evidence="18" key="1">
    <citation type="journal article" date="2016" name="Front. Microbiol.">
        <title>The complete genome sequence of hyperthermophile Dictyoglomus turgidum DSM 6724 reveals a specialized carbohydrate fermentor.</title>
        <authorList>
            <person name="Brumm P.J."/>
            <person name="Gowda K."/>
            <person name="Robb F.T."/>
            <person name="Mead D.A."/>
        </authorList>
    </citation>
    <scope>NUCLEOTIDE SEQUENCE [LARGE SCALE GENOMIC DNA]</scope>
    <source>
        <strain evidence="18">DSM 6724 / Z-1310</strain>
    </source>
</reference>
<dbReference type="EMBL" id="CP001251">
    <property type="protein sequence ID" value="ACK42657.1"/>
    <property type="molecule type" value="Genomic_DNA"/>
</dbReference>
<dbReference type="NCBIfam" id="TIGR02504">
    <property type="entry name" value="NrdJ_Z"/>
    <property type="match status" value="1"/>
</dbReference>
<evidence type="ECO:0000256" key="10">
    <source>
        <dbReference type="ARBA" id="ARBA00023285"/>
    </source>
</evidence>
<evidence type="ECO:0000256" key="9">
    <source>
        <dbReference type="ARBA" id="ARBA00023157"/>
    </source>
</evidence>
<dbReference type="InterPro" id="IPR000788">
    <property type="entry name" value="RNR_lg_C"/>
</dbReference>
<dbReference type="PATRIC" id="fig|515635.4.peg.1429"/>
<name>B8E0S0_DICTD</name>
<dbReference type="UniPathway" id="UPA00326"/>
<protein>
    <recommendedName>
        <fullName evidence="13">Vitamin B12-dependent ribonucleotide reductase</fullName>
        <ecNumber evidence="13">1.17.4.1</ecNumber>
    </recommendedName>
</protein>
<dbReference type="Pfam" id="PF12637">
    <property type="entry name" value="TSCPD"/>
    <property type="match status" value="1"/>
</dbReference>
<dbReference type="GO" id="GO:0071897">
    <property type="term" value="P:DNA biosynthetic process"/>
    <property type="evidence" value="ECO:0007669"/>
    <property type="project" value="UniProtKB-KW"/>
</dbReference>
<dbReference type="GO" id="GO:0004748">
    <property type="term" value="F:ribonucleoside-diphosphate reductase activity, thioredoxin disulfide as acceptor"/>
    <property type="evidence" value="ECO:0000318"/>
    <property type="project" value="GO_Central"/>
</dbReference>
<dbReference type="Proteomes" id="UP000007719">
    <property type="component" value="Chromosome"/>
</dbReference>
<feature type="domain" description="Ribonucleotide reductase large subunit C-terminal" evidence="15">
    <location>
        <begin position="89"/>
        <end position="408"/>
    </location>
</feature>
<dbReference type="Gene3D" id="3.20.70.20">
    <property type="match status" value="1"/>
</dbReference>
<proteinExistence type="inferred from homology"/>
<keyword evidence="18" id="KW-1185">Reference proteome</keyword>
<evidence type="ECO:0000256" key="12">
    <source>
        <dbReference type="ARBA" id="ARBA00047754"/>
    </source>
</evidence>
<dbReference type="InParanoid" id="B8E0S0"/>
<dbReference type="Pfam" id="PF00317">
    <property type="entry name" value="Ribonuc_red_lgN"/>
    <property type="match status" value="1"/>
</dbReference>
<evidence type="ECO:0000256" key="8">
    <source>
        <dbReference type="ARBA" id="ARBA00023116"/>
    </source>
</evidence>
<dbReference type="InterPro" id="IPR050862">
    <property type="entry name" value="RdRp_reductase_class-2"/>
</dbReference>
<dbReference type="FunCoup" id="B8E0S0">
    <property type="interactions" value="286"/>
</dbReference>
<keyword evidence="6" id="KW-0067">ATP-binding</keyword>
<accession>B8E0S0</accession>
<dbReference type="STRING" id="515635.Dtur_1383"/>
<evidence type="ECO:0000256" key="6">
    <source>
        <dbReference type="ARBA" id="ARBA00022840"/>
    </source>
</evidence>
<evidence type="ECO:0000256" key="11">
    <source>
        <dbReference type="ARBA" id="ARBA00025437"/>
    </source>
</evidence>
<comment type="similarity">
    <text evidence="2 13">Belongs to the ribonucleoside diphosphate reductase class-2 family.</text>
</comment>
<dbReference type="HOGENOM" id="CLU_000404_2_0_0"/>
<evidence type="ECO:0000256" key="3">
    <source>
        <dbReference type="ARBA" id="ARBA00022628"/>
    </source>
</evidence>
<keyword evidence="7 13" id="KW-0560">Oxidoreductase</keyword>
<dbReference type="Pfam" id="PF02867">
    <property type="entry name" value="Ribonuc_red_lgC"/>
    <property type="match status" value="2"/>
</dbReference>
<evidence type="ECO:0000313" key="17">
    <source>
        <dbReference type="EMBL" id="ACK42657.1"/>
    </source>
</evidence>
<dbReference type="InterPro" id="IPR013509">
    <property type="entry name" value="RNR_lsu_N"/>
</dbReference>
<dbReference type="OrthoDB" id="9762933at2"/>
<dbReference type="GO" id="GO:0009263">
    <property type="term" value="P:deoxyribonucleotide biosynthetic process"/>
    <property type="evidence" value="ECO:0007669"/>
    <property type="project" value="UniProtKB-KW"/>
</dbReference>
<dbReference type="EC" id="1.17.4.1" evidence="13"/>
<evidence type="ECO:0000313" key="18">
    <source>
        <dbReference type="Proteomes" id="UP000007719"/>
    </source>
</evidence>
<evidence type="ECO:0000259" key="16">
    <source>
        <dbReference type="Pfam" id="PF12637"/>
    </source>
</evidence>
<dbReference type="GO" id="GO:0005524">
    <property type="term" value="F:ATP binding"/>
    <property type="evidence" value="ECO:0007669"/>
    <property type="project" value="UniProtKB-KW"/>
</dbReference>
<dbReference type="AlphaFoldDB" id="B8E0S0"/>
<keyword evidence="4 13" id="KW-0237">DNA synthesis</keyword>
<keyword evidence="9" id="KW-1015">Disulfide bond</keyword>
<comment type="catalytic activity">
    <reaction evidence="12 13">
        <text>a 2'-deoxyribonucleoside 5'-diphosphate + [thioredoxin]-disulfide + H2O = a ribonucleoside 5'-diphosphate + [thioredoxin]-dithiol</text>
        <dbReference type="Rhea" id="RHEA:23252"/>
        <dbReference type="Rhea" id="RHEA-COMP:10698"/>
        <dbReference type="Rhea" id="RHEA-COMP:10700"/>
        <dbReference type="ChEBI" id="CHEBI:15377"/>
        <dbReference type="ChEBI" id="CHEBI:29950"/>
        <dbReference type="ChEBI" id="CHEBI:50058"/>
        <dbReference type="ChEBI" id="CHEBI:57930"/>
        <dbReference type="ChEBI" id="CHEBI:73316"/>
        <dbReference type="EC" id="1.17.4.1"/>
    </reaction>
</comment>
<dbReference type="KEGG" id="dtu:Dtur_1383"/>
<feature type="domain" description="Ribonucleotide reductase large subunit C-terminal" evidence="15">
    <location>
        <begin position="412"/>
        <end position="557"/>
    </location>
</feature>
<dbReference type="InterPro" id="IPR024434">
    <property type="entry name" value="TSCPD_dom"/>
</dbReference>
<sequence length="749" mass="83708">MKKVELTEQALMILEKRYLKKDENGNVIETPEEMFERVAETIAKVDLIYDPNADVEAVKDIFYEMMSSLEFLPNSPTLMNAGRPLGQLSACFVIPIEDSLVSIFDGLKYAALIHQSGGGTGFSFSKIRPKGDIVRSTGGIASGPVSFMKVYDAATDTIKQGGVRRGANMGILRVDHPDIWEFVTCKDQEGVLSNFNISVAVTDGFMEAVLNDEEFSLINPRNKEVVKRIRAKELFDLIVEQAWKNGEPGVIFIDEINRKNPTPEVGEIESTNPCGEQPLLPFESCNLGSINLGRMLKKVGDKYEINWDKLRTTVHNAVHFLDNVIDANFYPLKPIEEMTKANRKIGLGVMGFYDLLIRLEVPYNTKEARDIAENIMSFIQKEAREASQELAKERGVFPNWDKSIYRDMGLRLRNATLTTIAPTGSISIIANCSSGIEPIFALAFKRKISLGEWNEVYPLFKEALIKENLYSEELIEKVIQKGTIQNITEIPEKLKRLFVTALDISPEDHVLMQASFQKYVDNAVSKTVNLREDATLEDIRKIYLMAYELKLKGITVYRDKSRASQVLAVEKEKKETKERDAHKLIPRPRPTITKGATIKMRTGCGNLYITINEDEFGICEVFSTLGKAGGCAASQTEAISRLISLALRSGVDVNAIIKQLKGIRCPNPARTEDGDLILSCSDAIGKALEKYLNLKEGKNNTLNDFIVRSEEKTEKSENYSGMPCPECGSPLQVAEGCLTCRVCGYSKCY</sequence>
<dbReference type="RefSeq" id="WP_012583735.1">
    <property type="nucleotide sequence ID" value="NC_011661.1"/>
</dbReference>
<keyword evidence="3 13" id="KW-0846">Cobalamin</keyword>
<dbReference type="InterPro" id="IPR008926">
    <property type="entry name" value="RNR_R1-su_N"/>
</dbReference>
<dbReference type="PRINTS" id="PR01183">
    <property type="entry name" value="RIBORDTASEM1"/>
</dbReference>
<keyword evidence="10 13" id="KW-0170">Cobalt</keyword>
<comment type="function">
    <text evidence="11 13">Catalyzes the reduction of ribonucleotides to deoxyribonucleotides. May function to provide a pool of deoxyribonucleotide precursors for DNA repair during oxygen limitation and/or for immediate growth after restoration of oxygen.</text>
</comment>
<evidence type="ECO:0000256" key="5">
    <source>
        <dbReference type="ARBA" id="ARBA00022741"/>
    </source>
</evidence>
<dbReference type="SUPFAM" id="SSF51998">
    <property type="entry name" value="PFL-like glycyl radical enzymes"/>
    <property type="match status" value="1"/>
</dbReference>
<evidence type="ECO:0000256" key="7">
    <source>
        <dbReference type="ARBA" id="ARBA00023002"/>
    </source>
</evidence>
<evidence type="ECO:0000256" key="4">
    <source>
        <dbReference type="ARBA" id="ARBA00022634"/>
    </source>
</evidence>
<dbReference type="CDD" id="cd02888">
    <property type="entry name" value="RNR_II_dimer"/>
    <property type="match status" value="1"/>
</dbReference>
<evidence type="ECO:0000256" key="13">
    <source>
        <dbReference type="RuleBase" id="RU364064"/>
    </source>
</evidence>
<keyword evidence="8" id="KW-0215">Deoxyribonucleotide synthesis</keyword>
<evidence type="ECO:0000256" key="1">
    <source>
        <dbReference type="ARBA" id="ARBA00001922"/>
    </source>
</evidence>
<dbReference type="PANTHER" id="PTHR43371">
    <property type="entry name" value="VITAMIN B12-DEPENDENT RIBONUCLEOTIDE REDUCTASE"/>
    <property type="match status" value="1"/>
</dbReference>
<evidence type="ECO:0000256" key="2">
    <source>
        <dbReference type="ARBA" id="ARBA00007405"/>
    </source>
</evidence>